<name>A0A2T0UJR2_9GAMM</name>
<dbReference type="RefSeq" id="WP_106376209.1">
    <property type="nucleotide sequence ID" value="NZ_PVTK01000021.1"/>
</dbReference>
<evidence type="ECO:0000313" key="2">
    <source>
        <dbReference type="EMBL" id="PRY58175.1"/>
    </source>
</evidence>
<feature type="coiled-coil region" evidence="1">
    <location>
        <begin position="360"/>
        <end position="387"/>
    </location>
</feature>
<evidence type="ECO:0000256" key="1">
    <source>
        <dbReference type="SAM" id="Coils"/>
    </source>
</evidence>
<gene>
    <name evidence="2" type="ORF">B0H98_1212</name>
</gene>
<organism evidence="2 3">
    <name type="scientific">Vreelandella songnenensis</name>
    <dbReference type="NCBI Taxonomy" id="1176243"/>
    <lineage>
        <taxon>Bacteria</taxon>
        <taxon>Pseudomonadati</taxon>
        <taxon>Pseudomonadota</taxon>
        <taxon>Gammaproteobacteria</taxon>
        <taxon>Oceanospirillales</taxon>
        <taxon>Halomonadaceae</taxon>
        <taxon>Vreelandella</taxon>
    </lineage>
</organism>
<keyword evidence="3" id="KW-1185">Reference proteome</keyword>
<comment type="caution">
    <text evidence="2">The sequence shown here is derived from an EMBL/GenBank/DDBJ whole genome shotgun (WGS) entry which is preliminary data.</text>
</comment>
<protein>
    <submittedName>
        <fullName evidence="2">Uncharacterized protein</fullName>
    </submittedName>
</protein>
<dbReference type="OrthoDB" id="6172510at2"/>
<dbReference type="EMBL" id="PVTK01000021">
    <property type="protein sequence ID" value="PRY58175.1"/>
    <property type="molecule type" value="Genomic_DNA"/>
</dbReference>
<evidence type="ECO:0000313" key="3">
    <source>
        <dbReference type="Proteomes" id="UP000237647"/>
    </source>
</evidence>
<dbReference type="AlphaFoldDB" id="A0A2T0UJR2"/>
<proteinExistence type="predicted"/>
<sequence>MSASQPSERRLNPVVVNVFEPPASEGESPGENTSHVCEENCWADIIYIPGTRTFWLLTEEVSDALMEASETLREWANTEDKQTRLDLLTNEAGLMECLLPSRAESFLNASERQRYIENFNRLVALTSEDLSSVQQRIAHERGLSDVLWDMSTLGLLDHVARFFSSSEISNIETQLRELYQQGVARAEEQGYSLEGEAYYGPWEEEIAQALETYRVCREQAQRQYHFNPGSQGPATPFSLQDVLAEYQRFIQLCESNPPVEAAQACQLVGYVQQLSEQQTEKYHDYLESILKLAALGIATPELALSSASGGGPNVKGGINGFDTYCRLLRESAELNESVEQKLSEWESGTAGRAQLPVFLFEQERQQYARLHDQLDELFEAASEAVKQMKPGRVLIWNTNLNDDRHSLGYEKRKIERLVRREFPLREFSSPLGEKSLSHISLWQLAPLMSEAERERLNQSLSADGVLPATLWEAPETALTQWLASRGCESIEHQLSWHEDTLGFFQPDDLFSYLKNHHYEVESLTGDNKTRWGEALQKILFTGPGRESLRLFDASAQAQMLRLVGMTQFDLNEERTEDERDAPWNAEAQSASLAFFDGELTFEEKSGANVTHKDQLELARDTAGEWSLNDKSKTSAKLSYGWEGKGTISLARGELPLGRLVLPQKSQALPVSIELAERNEMRNLGRYTVVLDAVAKGFAGASAVLSSELGFDFDKDGLSITGVDWAKREAQGAEFDAFAGAKLGIETRCALHWEPPENLQRLLPTRAALSELAMQGSSRSLTGWRSLGNAKLGGEVSIGIGAKAGFLLRMQGGKFTLVMSARLVVGKGVGGSLAIDLDVDSLDLWLTMLHRAMVDNNYVQPEWIDEEAYETLGCLGYLAATTLLNVGLLAARGKAGIEQIYRAMTGGQNAGPIAYEIVNAADRGQGEQLASWIQQLTPEALGVLLYLLISEPRAFEVEAPGRGRSRGSVESFNSKQALDFQQIAIANCLGWIVEGVTTGIYGTLCRFSQQDPTPSQYLFAKALIRMSEDGQPWHDDSRHAYERRKRDLEGFMERSSDTGNREASIAKGNYRRYVSGLATAVCATQ</sequence>
<keyword evidence="1" id="KW-0175">Coiled coil</keyword>
<accession>A0A2T0UJR2</accession>
<dbReference type="Proteomes" id="UP000237647">
    <property type="component" value="Unassembled WGS sequence"/>
</dbReference>
<reference evidence="2 3" key="1">
    <citation type="submission" date="2018-03" db="EMBL/GenBank/DDBJ databases">
        <title>Genomic Encyclopedia of Type Strains, Phase III (KMG-III): the genomes of soil and plant-associated and newly described type strains.</title>
        <authorList>
            <person name="Whitman W."/>
        </authorList>
    </citation>
    <scope>NUCLEOTIDE SEQUENCE [LARGE SCALE GENOMIC DNA]</scope>
    <source>
        <strain evidence="2 3">CGMCC 1.12152</strain>
    </source>
</reference>